<name>C4J209_MAIZE</name>
<reference evidence="2" key="1">
    <citation type="journal article" date="2009" name="PLoS Genet.">
        <title>Sequencing, mapping, and analysis of 27,455 maize full-length cDNAs.</title>
        <authorList>
            <person name="Soderlund C."/>
            <person name="Descour A."/>
            <person name="Kudrna D."/>
            <person name="Bomhoff M."/>
            <person name="Boyd L."/>
            <person name="Currie J."/>
            <person name="Angelova A."/>
            <person name="Collura K."/>
            <person name="Wissotski M."/>
            <person name="Ashley E."/>
            <person name="Morrow D."/>
            <person name="Fernandes J."/>
            <person name="Walbot V."/>
            <person name="Yu Y."/>
        </authorList>
    </citation>
    <scope>NUCLEOTIDE SEQUENCE</scope>
    <source>
        <strain evidence="2">B73</strain>
    </source>
</reference>
<organism evidence="2">
    <name type="scientific">Zea mays</name>
    <name type="common">Maize</name>
    <dbReference type="NCBI Taxonomy" id="4577"/>
    <lineage>
        <taxon>Eukaryota</taxon>
        <taxon>Viridiplantae</taxon>
        <taxon>Streptophyta</taxon>
        <taxon>Embryophyta</taxon>
        <taxon>Tracheophyta</taxon>
        <taxon>Spermatophyta</taxon>
        <taxon>Magnoliopsida</taxon>
        <taxon>Liliopsida</taxon>
        <taxon>Poales</taxon>
        <taxon>Poaceae</taxon>
        <taxon>PACMAD clade</taxon>
        <taxon>Panicoideae</taxon>
        <taxon>Andropogonodae</taxon>
        <taxon>Andropogoneae</taxon>
        <taxon>Tripsacinae</taxon>
        <taxon>Zea</taxon>
    </lineage>
</organism>
<protein>
    <submittedName>
        <fullName evidence="2">Uncharacterized protein</fullName>
    </submittedName>
</protein>
<accession>C4J209</accession>
<dbReference type="AlphaFoldDB" id="C4J209"/>
<dbReference type="EMBL" id="BT084856">
    <property type="protein sequence ID" value="ACR35209.1"/>
    <property type="molecule type" value="mRNA"/>
</dbReference>
<proteinExistence type="evidence at transcript level"/>
<evidence type="ECO:0000313" key="2">
    <source>
        <dbReference type="EMBL" id="ACR35209.1"/>
    </source>
</evidence>
<evidence type="ECO:0000256" key="1">
    <source>
        <dbReference type="SAM" id="MobiDB-lite"/>
    </source>
</evidence>
<sequence>MFELVRGGELHGGGAQPAASRREVLHPPRRAFARHGDHRHPHQVCHICSIARLLGS</sequence>
<feature type="region of interest" description="Disordered" evidence="1">
    <location>
        <begin position="1"/>
        <end position="24"/>
    </location>
</feature>